<evidence type="ECO:0000313" key="7">
    <source>
        <dbReference type="Proteomes" id="UP000257109"/>
    </source>
</evidence>
<sequence length="458" mass="52137">MAEFDNDHPYPFMKVQNPTVAINTSFSSPSRNLQDSFNCGEKSALEMQHLASRMEALNLSNPYGIHDYGTNHMHDTALNRMRVVGAAQATAQVQPLRPIERFLRSPGCENSVFSQSYHNLEPRCGRCVFMAKDPCGCHMLENEIDNATPQEMHNILKELSDHLHELMKHPFAHHVIEKLFQTRNISITQINAIIFLIVMDVQKLKDVCRDDQGSRVILKMLENVDSPYLIDIITEAMKCITHALMKNLHGGYVIHQFLKFFPPAIFNVVAKNFVDIASDQSGCFSIQKCMDEAELEAFAQLVNEIISNALVLTKHPYGNYVVQFLIKKKLWTINGMLISVLRNKYIELSKNKYASNVVEGLLEFSETEYAAVIVRELMNCSEFLNLLQHPYGNYVCQRALQCTKGSLHNILFNFILFHYEDLCCCPYGKRVLAFAKACKRVCGSNEDADIQDLRQISA</sequence>
<evidence type="ECO:0000256" key="1">
    <source>
        <dbReference type="ARBA" id="ARBA00022737"/>
    </source>
</evidence>
<keyword evidence="1" id="KW-0677">Repeat</keyword>
<feature type="repeat" description="Pumilio" evidence="4">
    <location>
        <begin position="376"/>
        <end position="413"/>
    </location>
</feature>
<dbReference type="PANTHER" id="PTHR12537">
    <property type="entry name" value="RNA BINDING PROTEIN PUMILIO-RELATED"/>
    <property type="match status" value="1"/>
</dbReference>
<dbReference type="InterPro" id="IPR011989">
    <property type="entry name" value="ARM-like"/>
</dbReference>
<proteinExistence type="predicted"/>
<dbReference type="PROSITE" id="PS50303">
    <property type="entry name" value="PUM_HD"/>
    <property type="match status" value="1"/>
</dbReference>
<gene>
    <name evidence="6" type="primary">APUM12</name>
    <name evidence="6" type="ORF">CR513_40297</name>
</gene>
<accession>A0A371FLW3</accession>
<dbReference type="GO" id="GO:0003729">
    <property type="term" value="F:mRNA binding"/>
    <property type="evidence" value="ECO:0007669"/>
    <property type="project" value="TreeGrafter"/>
</dbReference>
<protein>
    <submittedName>
        <fullName evidence="6">Pumilio-like 12</fullName>
    </submittedName>
</protein>
<feature type="non-terminal residue" evidence="6">
    <location>
        <position position="1"/>
    </location>
</feature>
<keyword evidence="3" id="KW-0694">RNA-binding</keyword>
<dbReference type="Proteomes" id="UP000257109">
    <property type="component" value="Unassembled WGS sequence"/>
</dbReference>
<evidence type="ECO:0000256" key="2">
    <source>
        <dbReference type="ARBA" id="ARBA00022845"/>
    </source>
</evidence>
<dbReference type="AlphaFoldDB" id="A0A371FLW3"/>
<feature type="repeat" description="Pumilio" evidence="4">
    <location>
        <begin position="339"/>
        <end position="375"/>
    </location>
</feature>
<dbReference type="Pfam" id="PF22493">
    <property type="entry name" value="PUF_NOP9"/>
    <property type="match status" value="1"/>
</dbReference>
<dbReference type="InterPro" id="IPR033133">
    <property type="entry name" value="PUM-HD"/>
</dbReference>
<dbReference type="InterPro" id="IPR016024">
    <property type="entry name" value="ARM-type_fold"/>
</dbReference>
<evidence type="ECO:0000259" key="5">
    <source>
        <dbReference type="PROSITE" id="PS50303"/>
    </source>
</evidence>
<keyword evidence="7" id="KW-1185">Reference proteome</keyword>
<dbReference type="OrthoDB" id="668540at2759"/>
<evidence type="ECO:0000256" key="3">
    <source>
        <dbReference type="ARBA" id="ARBA00022884"/>
    </source>
</evidence>
<feature type="repeat" description="Pumilio" evidence="4">
    <location>
        <begin position="158"/>
        <end position="195"/>
    </location>
</feature>
<name>A0A371FLW3_MUCPR</name>
<comment type="caution">
    <text evidence="6">The sequence shown here is derived from an EMBL/GenBank/DDBJ whole genome shotgun (WGS) entry which is preliminary data.</text>
</comment>
<feature type="repeat" description="Pumilio" evidence="4">
    <location>
        <begin position="267"/>
        <end position="303"/>
    </location>
</feature>
<dbReference type="Gene3D" id="1.25.10.10">
    <property type="entry name" value="Leucine-rich Repeat Variant"/>
    <property type="match status" value="1"/>
</dbReference>
<dbReference type="GO" id="GO:0005737">
    <property type="term" value="C:cytoplasm"/>
    <property type="evidence" value="ECO:0007669"/>
    <property type="project" value="TreeGrafter"/>
</dbReference>
<dbReference type="Pfam" id="PF00806">
    <property type="entry name" value="PUF"/>
    <property type="match status" value="5"/>
</dbReference>
<dbReference type="SMART" id="SM00025">
    <property type="entry name" value="Pumilio"/>
    <property type="match status" value="7"/>
</dbReference>
<evidence type="ECO:0000313" key="6">
    <source>
        <dbReference type="EMBL" id="RDX79299.1"/>
    </source>
</evidence>
<evidence type="ECO:0000256" key="4">
    <source>
        <dbReference type="PROSITE-ProRule" id="PRU00317"/>
    </source>
</evidence>
<feature type="domain" description="PUM-HD" evidence="5">
    <location>
        <begin position="98"/>
        <end position="439"/>
    </location>
</feature>
<dbReference type="InterPro" id="IPR001313">
    <property type="entry name" value="Pumilio_RNA-bd_rpt"/>
</dbReference>
<organism evidence="6 7">
    <name type="scientific">Mucuna pruriens</name>
    <name type="common">Velvet bean</name>
    <name type="synonym">Dolichos pruriens</name>
    <dbReference type="NCBI Taxonomy" id="157652"/>
    <lineage>
        <taxon>Eukaryota</taxon>
        <taxon>Viridiplantae</taxon>
        <taxon>Streptophyta</taxon>
        <taxon>Embryophyta</taxon>
        <taxon>Tracheophyta</taxon>
        <taxon>Spermatophyta</taxon>
        <taxon>Magnoliopsida</taxon>
        <taxon>eudicotyledons</taxon>
        <taxon>Gunneridae</taxon>
        <taxon>Pentapetalae</taxon>
        <taxon>rosids</taxon>
        <taxon>fabids</taxon>
        <taxon>Fabales</taxon>
        <taxon>Fabaceae</taxon>
        <taxon>Papilionoideae</taxon>
        <taxon>50 kb inversion clade</taxon>
        <taxon>NPAAA clade</taxon>
        <taxon>indigoferoid/millettioid clade</taxon>
        <taxon>Phaseoleae</taxon>
        <taxon>Mucuna</taxon>
    </lineage>
</organism>
<dbReference type="SUPFAM" id="SSF48371">
    <property type="entry name" value="ARM repeat"/>
    <property type="match status" value="1"/>
</dbReference>
<keyword evidence="2" id="KW-0810">Translation regulation</keyword>
<reference evidence="6" key="1">
    <citation type="submission" date="2018-05" db="EMBL/GenBank/DDBJ databases">
        <title>Draft genome of Mucuna pruriens seed.</title>
        <authorList>
            <person name="Nnadi N.E."/>
            <person name="Vos R."/>
            <person name="Hasami M.H."/>
            <person name="Devisetty U.K."/>
            <person name="Aguiy J.C."/>
        </authorList>
    </citation>
    <scope>NUCLEOTIDE SEQUENCE [LARGE SCALE GENOMIC DNA]</scope>
    <source>
        <strain evidence="6">JCA_2017</strain>
    </source>
</reference>
<dbReference type="GO" id="GO:0006417">
    <property type="term" value="P:regulation of translation"/>
    <property type="evidence" value="ECO:0007669"/>
    <property type="project" value="UniProtKB-KW"/>
</dbReference>
<dbReference type="PROSITE" id="PS50302">
    <property type="entry name" value="PUM"/>
    <property type="match status" value="4"/>
</dbReference>
<dbReference type="PANTHER" id="PTHR12537:SF129">
    <property type="entry name" value="PUMILIO HOMOLOG 15-LIKE"/>
    <property type="match status" value="1"/>
</dbReference>
<dbReference type="EMBL" id="QJKJ01008585">
    <property type="protein sequence ID" value="RDX79299.1"/>
    <property type="molecule type" value="Genomic_DNA"/>
</dbReference>